<feature type="region of interest" description="Disordered" evidence="7">
    <location>
        <begin position="159"/>
        <end position="179"/>
    </location>
</feature>
<keyword evidence="11" id="KW-1185">Reference proteome</keyword>
<comment type="cofactor">
    <cofactor evidence="1 6">
        <name>(R)-lipoate</name>
        <dbReference type="ChEBI" id="CHEBI:83088"/>
    </cofactor>
</comment>
<dbReference type="SUPFAM" id="SSF51230">
    <property type="entry name" value="Single hybrid motif"/>
    <property type="match status" value="1"/>
</dbReference>
<dbReference type="PANTHER" id="PTHR43178">
    <property type="entry name" value="DIHYDROLIPOAMIDE ACETYLTRANSFERASE COMPONENT OF PYRUVATE DEHYDROGENASE COMPLEX"/>
    <property type="match status" value="1"/>
</dbReference>
<reference evidence="10 11" key="1">
    <citation type="submission" date="2015-01" db="EMBL/GenBank/DDBJ databases">
        <title>Comparative genomics of the lactic acid bacteria isolated from the honey bee gut.</title>
        <authorList>
            <person name="Ellegaard K.M."/>
            <person name="Tamarit D."/>
            <person name="Javelind E."/>
            <person name="Olofsson T."/>
            <person name="Andersson S.G."/>
            <person name="Vasquez A."/>
        </authorList>
    </citation>
    <scope>NUCLEOTIDE SEQUENCE [LARGE SCALE GENOMIC DNA]</scope>
    <source>
        <strain evidence="10 11">Bin4</strain>
    </source>
</reference>
<dbReference type="EMBL" id="JXJQ01000008">
    <property type="protein sequence ID" value="KJY61898.1"/>
    <property type="molecule type" value="Genomic_DNA"/>
</dbReference>
<evidence type="ECO:0000259" key="9">
    <source>
        <dbReference type="PROSITE" id="PS51826"/>
    </source>
</evidence>
<dbReference type="InterPro" id="IPR004167">
    <property type="entry name" value="PSBD"/>
</dbReference>
<dbReference type="GO" id="GO:0031405">
    <property type="term" value="F:lipoic acid binding"/>
    <property type="evidence" value="ECO:0007669"/>
    <property type="project" value="TreeGrafter"/>
</dbReference>
<feature type="region of interest" description="Disordered" evidence="7">
    <location>
        <begin position="83"/>
        <end position="116"/>
    </location>
</feature>
<dbReference type="STRING" id="1218492.JG30_09520"/>
<keyword evidence="4 6" id="KW-0450">Lipoyl</keyword>
<gene>
    <name evidence="10" type="ORF">JG30_09520</name>
</gene>
<keyword evidence="5 6" id="KW-0012">Acyltransferase</keyword>
<dbReference type="OrthoDB" id="9805770at2"/>
<name>A0A0F4LU50_9LACO</name>
<evidence type="ECO:0000259" key="8">
    <source>
        <dbReference type="PROSITE" id="PS50968"/>
    </source>
</evidence>
<dbReference type="Pfam" id="PF00198">
    <property type="entry name" value="2-oxoacid_dh"/>
    <property type="match status" value="1"/>
</dbReference>
<dbReference type="PROSITE" id="PS50968">
    <property type="entry name" value="BIOTINYL_LIPOYL"/>
    <property type="match status" value="1"/>
</dbReference>
<evidence type="ECO:0000313" key="11">
    <source>
        <dbReference type="Proteomes" id="UP000033558"/>
    </source>
</evidence>
<dbReference type="Pfam" id="PF00364">
    <property type="entry name" value="Biotin_lipoyl"/>
    <property type="match status" value="1"/>
</dbReference>
<protein>
    <recommendedName>
        <fullName evidence="6">Dihydrolipoamide acetyltransferase component of pyruvate dehydrogenase complex</fullName>
        <ecNumber evidence="6">2.3.1.-</ecNumber>
    </recommendedName>
</protein>
<comment type="caution">
    <text evidence="10">The sequence shown here is derived from an EMBL/GenBank/DDBJ whole genome shotgun (WGS) entry which is preliminary data.</text>
</comment>
<evidence type="ECO:0000256" key="2">
    <source>
        <dbReference type="ARBA" id="ARBA00007317"/>
    </source>
</evidence>
<evidence type="ECO:0000256" key="3">
    <source>
        <dbReference type="ARBA" id="ARBA00022679"/>
    </source>
</evidence>
<dbReference type="GO" id="GO:0005737">
    <property type="term" value="C:cytoplasm"/>
    <property type="evidence" value="ECO:0007669"/>
    <property type="project" value="TreeGrafter"/>
</dbReference>
<sequence>MATAITMPKLGMTMTEGTVDEWFKAEGDTIAKDEAVCIISSEKLTHEVTAPAAGTLVKIVAPVGTTVECQQPIAYVGQKGEKIEDNQSAVEEQPAPAQPQNDFQEPPEIAPEPTSAPHRLFATPLAKKLAQKYHYDLQLIPGTGGNGRITRRDVERYRPTLSPQTPAPATQSANGQPLTGMRPAIAQHMRTSLSTTAQVTLHQKANLTALLTFKKELTQKTKRTLTAAPTKLMTLLARAVILALKDTPTMNSWYQDQKVWPQSQINLGIAVNLPEGLVVPVVESVQNMTLTELGTMINERIEQAQNGTLASRHYSGSTFTITNLGKVGVDYFTPIINSPEVGILGVGSIQTELTLTEEQQVQKISCLPLSLTFDHQVIDGYPAAEFLQKIVQYLEDPYSLIL</sequence>
<keyword evidence="3 6" id="KW-0808">Transferase</keyword>
<dbReference type="SUPFAM" id="SSF52777">
    <property type="entry name" value="CoA-dependent acyltransferases"/>
    <property type="match status" value="1"/>
</dbReference>
<evidence type="ECO:0000256" key="4">
    <source>
        <dbReference type="ARBA" id="ARBA00022823"/>
    </source>
</evidence>
<feature type="domain" description="Lipoyl-binding" evidence="8">
    <location>
        <begin position="2"/>
        <end position="77"/>
    </location>
</feature>
<accession>A0A0F4LU50</accession>
<comment type="similarity">
    <text evidence="2 6">Belongs to the 2-oxoacid dehydrogenase family.</text>
</comment>
<evidence type="ECO:0000313" key="10">
    <source>
        <dbReference type="EMBL" id="KJY61898.1"/>
    </source>
</evidence>
<dbReference type="GO" id="GO:0016407">
    <property type="term" value="F:acetyltransferase activity"/>
    <property type="evidence" value="ECO:0007669"/>
    <property type="project" value="TreeGrafter"/>
</dbReference>
<dbReference type="RefSeq" id="WP_046316636.1">
    <property type="nucleotide sequence ID" value="NZ_JBHSZT010000001.1"/>
</dbReference>
<evidence type="ECO:0000256" key="5">
    <source>
        <dbReference type="ARBA" id="ARBA00023315"/>
    </source>
</evidence>
<feature type="domain" description="Peripheral subunit-binding (PSBD)" evidence="9">
    <location>
        <begin position="121"/>
        <end position="158"/>
    </location>
</feature>
<dbReference type="Gene3D" id="4.10.320.10">
    <property type="entry name" value="E3-binding domain"/>
    <property type="match status" value="1"/>
</dbReference>
<dbReference type="InterPro" id="IPR011053">
    <property type="entry name" value="Single_hybrid_motif"/>
</dbReference>
<dbReference type="InterPro" id="IPR050743">
    <property type="entry name" value="2-oxoacid_DH_E2_comp"/>
</dbReference>
<dbReference type="InterPro" id="IPR000089">
    <property type="entry name" value="Biotin_lipoyl"/>
</dbReference>
<dbReference type="Gene3D" id="3.30.559.10">
    <property type="entry name" value="Chloramphenicol acetyltransferase-like domain"/>
    <property type="match status" value="1"/>
</dbReference>
<dbReference type="PATRIC" id="fig|1218492.5.peg.1092"/>
<dbReference type="PROSITE" id="PS51826">
    <property type="entry name" value="PSBD"/>
    <property type="match status" value="1"/>
</dbReference>
<dbReference type="AlphaFoldDB" id="A0A0F4LU50"/>
<dbReference type="InterPro" id="IPR036625">
    <property type="entry name" value="E3-bd_dom_sf"/>
</dbReference>
<dbReference type="CDD" id="cd06849">
    <property type="entry name" value="lipoyl_domain"/>
    <property type="match status" value="1"/>
</dbReference>
<feature type="compositionally biased region" description="Polar residues" evidence="7">
    <location>
        <begin position="161"/>
        <end position="177"/>
    </location>
</feature>
<evidence type="ECO:0000256" key="6">
    <source>
        <dbReference type="RuleBase" id="RU003423"/>
    </source>
</evidence>
<dbReference type="Proteomes" id="UP000033558">
    <property type="component" value="Unassembled WGS sequence"/>
</dbReference>
<proteinExistence type="inferred from homology"/>
<dbReference type="PANTHER" id="PTHR43178:SF5">
    <property type="entry name" value="LIPOAMIDE ACYLTRANSFERASE COMPONENT OF BRANCHED-CHAIN ALPHA-KETO ACID DEHYDROGENASE COMPLEX, MITOCHONDRIAL"/>
    <property type="match status" value="1"/>
</dbReference>
<dbReference type="Gene3D" id="2.40.50.100">
    <property type="match status" value="1"/>
</dbReference>
<dbReference type="InterPro" id="IPR023213">
    <property type="entry name" value="CAT-like_dom_sf"/>
</dbReference>
<evidence type="ECO:0000256" key="7">
    <source>
        <dbReference type="SAM" id="MobiDB-lite"/>
    </source>
</evidence>
<dbReference type="HOGENOM" id="CLU_016733_10_2_9"/>
<organism evidence="10 11">
    <name type="scientific">Bombilactobacillus mellifer</name>
    <dbReference type="NCBI Taxonomy" id="1218492"/>
    <lineage>
        <taxon>Bacteria</taxon>
        <taxon>Bacillati</taxon>
        <taxon>Bacillota</taxon>
        <taxon>Bacilli</taxon>
        <taxon>Lactobacillales</taxon>
        <taxon>Lactobacillaceae</taxon>
        <taxon>Bombilactobacillus</taxon>
    </lineage>
</organism>
<dbReference type="SUPFAM" id="SSF47005">
    <property type="entry name" value="Peripheral subunit-binding domain of 2-oxo acid dehydrogenase complex"/>
    <property type="match status" value="1"/>
</dbReference>
<evidence type="ECO:0000256" key="1">
    <source>
        <dbReference type="ARBA" id="ARBA00001938"/>
    </source>
</evidence>
<dbReference type="InterPro" id="IPR001078">
    <property type="entry name" value="2-oxoacid_DH_actylTfrase"/>
</dbReference>
<dbReference type="EC" id="2.3.1.-" evidence="6"/>
<dbReference type="Pfam" id="PF02817">
    <property type="entry name" value="E3_binding"/>
    <property type="match status" value="1"/>
</dbReference>